<accession>A0AAD6R3P4</accession>
<dbReference type="Proteomes" id="UP001164929">
    <property type="component" value="Chromosome 4"/>
</dbReference>
<gene>
    <name evidence="2" type="ORF">NC653_011924</name>
</gene>
<evidence type="ECO:0000256" key="1">
    <source>
        <dbReference type="SAM" id="MobiDB-lite"/>
    </source>
</evidence>
<comment type="caution">
    <text evidence="2">The sequence shown here is derived from an EMBL/GenBank/DDBJ whole genome shotgun (WGS) entry which is preliminary data.</text>
</comment>
<proteinExistence type="predicted"/>
<dbReference type="AlphaFoldDB" id="A0AAD6R3P4"/>
<organism evidence="2 3">
    <name type="scientific">Populus alba x Populus x berolinensis</name>
    <dbReference type="NCBI Taxonomy" id="444605"/>
    <lineage>
        <taxon>Eukaryota</taxon>
        <taxon>Viridiplantae</taxon>
        <taxon>Streptophyta</taxon>
        <taxon>Embryophyta</taxon>
        <taxon>Tracheophyta</taxon>
        <taxon>Spermatophyta</taxon>
        <taxon>Magnoliopsida</taxon>
        <taxon>eudicotyledons</taxon>
        <taxon>Gunneridae</taxon>
        <taxon>Pentapetalae</taxon>
        <taxon>rosids</taxon>
        <taxon>fabids</taxon>
        <taxon>Malpighiales</taxon>
        <taxon>Salicaceae</taxon>
        <taxon>Saliceae</taxon>
        <taxon>Populus</taxon>
    </lineage>
</organism>
<evidence type="ECO:0000313" key="3">
    <source>
        <dbReference type="Proteomes" id="UP001164929"/>
    </source>
</evidence>
<feature type="region of interest" description="Disordered" evidence="1">
    <location>
        <begin position="15"/>
        <end position="43"/>
    </location>
</feature>
<sequence length="72" mass="8552">MGPYPSPIYEAFPLPRSKRVRVPPKTQPRGFSQRKRDRQRPPCLARHIYQSYFDVKKRGDLLLPQHFASHLH</sequence>
<protein>
    <submittedName>
        <fullName evidence="2">Uncharacterized protein</fullName>
    </submittedName>
</protein>
<dbReference type="EMBL" id="JAQIZT010000004">
    <property type="protein sequence ID" value="KAJ7001661.1"/>
    <property type="molecule type" value="Genomic_DNA"/>
</dbReference>
<reference evidence="2 3" key="1">
    <citation type="journal article" date="2023" name="Mol. Ecol. Resour.">
        <title>Chromosome-level genome assembly of a triploid poplar Populus alba 'Berolinensis'.</title>
        <authorList>
            <person name="Chen S."/>
            <person name="Yu Y."/>
            <person name="Wang X."/>
            <person name="Wang S."/>
            <person name="Zhang T."/>
            <person name="Zhou Y."/>
            <person name="He R."/>
            <person name="Meng N."/>
            <person name="Wang Y."/>
            <person name="Liu W."/>
            <person name="Liu Z."/>
            <person name="Liu J."/>
            <person name="Guo Q."/>
            <person name="Huang H."/>
            <person name="Sederoff R.R."/>
            <person name="Wang G."/>
            <person name="Qu G."/>
            <person name="Chen S."/>
        </authorList>
    </citation>
    <scope>NUCLEOTIDE SEQUENCE [LARGE SCALE GENOMIC DNA]</scope>
    <source>
        <strain evidence="2">SC-2020</strain>
    </source>
</reference>
<keyword evidence="3" id="KW-1185">Reference proteome</keyword>
<evidence type="ECO:0000313" key="2">
    <source>
        <dbReference type="EMBL" id="KAJ7001661.1"/>
    </source>
</evidence>
<name>A0AAD6R3P4_9ROSI</name>